<reference evidence="1 2" key="1">
    <citation type="journal article" date="2015" name="Sci. Rep.">
        <title>Genome of the facultative scuticociliatosis pathogen Pseudocohnilembus persalinus provides insight into its virulence through horizontal gene transfer.</title>
        <authorList>
            <person name="Xiong J."/>
            <person name="Wang G."/>
            <person name="Cheng J."/>
            <person name="Tian M."/>
            <person name="Pan X."/>
            <person name="Warren A."/>
            <person name="Jiang C."/>
            <person name="Yuan D."/>
            <person name="Miao W."/>
        </authorList>
    </citation>
    <scope>NUCLEOTIDE SEQUENCE [LARGE SCALE GENOMIC DNA]</scope>
    <source>
        <strain evidence="1">36N120E</strain>
    </source>
</reference>
<dbReference type="Gene3D" id="3.40.630.30">
    <property type="match status" value="1"/>
</dbReference>
<accession>A0A0V0QXW6</accession>
<dbReference type="InParanoid" id="A0A0V0QXW6"/>
<dbReference type="AlphaFoldDB" id="A0A0V0QXW6"/>
<proteinExistence type="predicted"/>
<evidence type="ECO:0000313" key="2">
    <source>
        <dbReference type="Proteomes" id="UP000054937"/>
    </source>
</evidence>
<keyword evidence="2" id="KW-1185">Reference proteome</keyword>
<gene>
    <name evidence="1" type="ORF">PPERSA_11541</name>
</gene>
<comment type="caution">
    <text evidence="1">The sequence shown here is derived from an EMBL/GenBank/DDBJ whole genome shotgun (WGS) entry which is preliminary data.</text>
</comment>
<dbReference type="EMBL" id="LDAU01000091">
    <property type="protein sequence ID" value="KRX06896.1"/>
    <property type="molecule type" value="Genomic_DNA"/>
</dbReference>
<dbReference type="Proteomes" id="UP000054937">
    <property type="component" value="Unassembled WGS sequence"/>
</dbReference>
<sequence>MIRSSIQLDEQGISLKNSLYTGDMDLNMQIMLVQTEKINEIMGNLSDFSEDLKDSEQILTNLDLQDKSQMDTSNSFPQLLLKNGFVLRPITDDIAERCAEIVALSFSKTNPFALALGKTFEEEKARILKNIKIHQQDPFTHCLMDGNEIVSVNFSSKFRDCYLARAVSDQFNPSEYNEKQLVPVQIWRELYLPFKDFLNDGDYLFQIYGLNPEYKKKNPSVIIYSQIFHYMSLHYKGIRELSFTTNQKMNNLILKLGKGYNLNELDHTQFTYQGRKIYDGIENGCLKLNIFGVNPEPLEEYKYLENLIPQYCEKLNLNPQYQVPENMVQKHLDTIKAIEQSQSRKLKIKKMVVPKPSL</sequence>
<name>A0A0V0QXW6_PSEPJ</name>
<organism evidence="1 2">
    <name type="scientific">Pseudocohnilembus persalinus</name>
    <name type="common">Ciliate</name>
    <dbReference type="NCBI Taxonomy" id="266149"/>
    <lineage>
        <taxon>Eukaryota</taxon>
        <taxon>Sar</taxon>
        <taxon>Alveolata</taxon>
        <taxon>Ciliophora</taxon>
        <taxon>Intramacronucleata</taxon>
        <taxon>Oligohymenophorea</taxon>
        <taxon>Scuticociliatia</taxon>
        <taxon>Philasterida</taxon>
        <taxon>Pseudocohnilembidae</taxon>
        <taxon>Pseudocohnilembus</taxon>
    </lineage>
</organism>
<protein>
    <submittedName>
        <fullName evidence="1">Uncharacterized protein</fullName>
    </submittedName>
</protein>
<evidence type="ECO:0000313" key="1">
    <source>
        <dbReference type="EMBL" id="KRX06896.1"/>
    </source>
</evidence>